<dbReference type="eggNOG" id="COG2815">
    <property type="taxonomic scope" value="Bacteria"/>
</dbReference>
<protein>
    <submittedName>
        <fullName evidence="2">Putative serine/threonine protein kinase</fullName>
    </submittedName>
</protein>
<dbReference type="Gene3D" id="3.30.10.20">
    <property type="match status" value="3"/>
</dbReference>
<sequence>MLFCLLVTLPAGAQNVGRVPTVTGLTVNQALEEIAKAKYAASVEYEYATVAPGVVIAQSPDGGILAPAGQQVKLIVSKGLKLVEVPNVVGVVAADAIDKIKDLNLRIGTITEVQTGDRFVVKSQDPTSGKLTVVGDVVNITVGIPKLVRVPPLIGLTLEKARSSVEAAGLKVGDIKRTATTSTDLEIVKTQNPRSGVYRYEGTPVDIEVWSPK</sequence>
<keyword evidence="3" id="KW-1185">Reference proteome</keyword>
<evidence type="ECO:0000313" key="2">
    <source>
        <dbReference type="EMBL" id="ACI16853.1"/>
    </source>
</evidence>
<dbReference type="KEGG" id="cpo:COPRO5265_0364"/>
<dbReference type="Proteomes" id="UP000001732">
    <property type="component" value="Chromosome"/>
</dbReference>
<accession>B5Y7I3</accession>
<proteinExistence type="predicted"/>
<dbReference type="PROSITE" id="PS51178">
    <property type="entry name" value="PASTA"/>
    <property type="match status" value="3"/>
</dbReference>
<reference evidence="3" key="1">
    <citation type="submission" date="2008-08" db="EMBL/GenBank/DDBJ databases">
        <title>The complete genome sequence of Coprothermobacter proteolyticus strain ATCC 5245 / DSM 5265 / BT.</title>
        <authorList>
            <person name="Dodson R.J."/>
            <person name="Durkin A.S."/>
            <person name="Wu M."/>
            <person name="Eisen J."/>
            <person name="Sutton G."/>
        </authorList>
    </citation>
    <scope>NUCLEOTIDE SEQUENCE [LARGE SCALE GENOMIC DNA]</scope>
    <source>
        <strain evidence="3">ATCC 35245 / DSM 5265 / OCM 4 / BT</strain>
    </source>
</reference>
<keyword evidence="2" id="KW-0808">Transferase</keyword>
<keyword evidence="2" id="KW-0723">Serine/threonine-protein kinase</keyword>
<evidence type="ECO:0000259" key="1">
    <source>
        <dbReference type="PROSITE" id="PS51178"/>
    </source>
</evidence>
<dbReference type="GO" id="GO:0004674">
    <property type="term" value="F:protein serine/threonine kinase activity"/>
    <property type="evidence" value="ECO:0007669"/>
    <property type="project" value="UniProtKB-KW"/>
</dbReference>
<dbReference type="AlphaFoldDB" id="B5Y7I3"/>
<dbReference type="EMBL" id="CP001145">
    <property type="protein sequence ID" value="ACI16853.1"/>
    <property type="molecule type" value="Genomic_DNA"/>
</dbReference>
<name>B5Y7I3_COPPD</name>
<feature type="domain" description="PASTA" evidence="1">
    <location>
        <begin position="12"/>
        <end position="78"/>
    </location>
</feature>
<organism evidence="2 3">
    <name type="scientific">Coprothermobacter proteolyticus (strain ATCC 35245 / DSM 5265 / OCM 4 / BT)</name>
    <dbReference type="NCBI Taxonomy" id="309798"/>
    <lineage>
        <taxon>Bacteria</taxon>
        <taxon>Pseudomonadati</taxon>
        <taxon>Coprothermobacterota</taxon>
        <taxon>Coprothermobacteria</taxon>
        <taxon>Coprothermobacterales</taxon>
        <taxon>Coprothermobacteraceae</taxon>
        <taxon>Coprothermobacter</taxon>
    </lineage>
</organism>
<dbReference type="CDD" id="cd06577">
    <property type="entry name" value="PASTA_pknB"/>
    <property type="match status" value="2"/>
</dbReference>
<dbReference type="STRING" id="309798.COPRO5265_0364"/>
<keyword evidence="2" id="KW-0418">Kinase</keyword>
<dbReference type="InterPro" id="IPR005543">
    <property type="entry name" value="PASTA_dom"/>
</dbReference>
<reference evidence="2 3" key="2">
    <citation type="journal article" date="2014" name="Genome Announc.">
        <title>Complete Genome Sequence of Coprothermobacter proteolyticus DSM 5265.</title>
        <authorList>
            <person name="Alexiev A."/>
            <person name="Coil D.A."/>
            <person name="Badger J.H."/>
            <person name="Enticknap J."/>
            <person name="Ward N."/>
            <person name="Robb F.T."/>
            <person name="Eisen J.A."/>
        </authorList>
    </citation>
    <scope>NUCLEOTIDE SEQUENCE [LARGE SCALE GENOMIC DNA]</scope>
    <source>
        <strain evidence="3">ATCC 35245 / DSM 5265 / OCM 4 / BT</strain>
    </source>
</reference>
<dbReference type="SMART" id="SM00740">
    <property type="entry name" value="PASTA"/>
    <property type="match status" value="3"/>
</dbReference>
<evidence type="ECO:0000313" key="3">
    <source>
        <dbReference type="Proteomes" id="UP000001732"/>
    </source>
</evidence>
<gene>
    <name evidence="2" type="primary">pkn</name>
    <name evidence="2" type="ordered locus">COPRO5265_0364</name>
</gene>
<feature type="domain" description="PASTA" evidence="1">
    <location>
        <begin position="79"/>
        <end position="144"/>
    </location>
</feature>
<dbReference type="Pfam" id="PF03793">
    <property type="entry name" value="PASTA"/>
    <property type="match status" value="3"/>
</dbReference>
<feature type="domain" description="PASTA" evidence="1">
    <location>
        <begin position="146"/>
        <end position="211"/>
    </location>
</feature>